<comment type="caution">
    <text evidence="1">The sequence shown here is derived from an EMBL/GenBank/DDBJ whole genome shotgun (WGS) entry which is preliminary data.</text>
</comment>
<dbReference type="Proteomes" id="UP000799755">
    <property type="component" value="Unassembled WGS sequence"/>
</dbReference>
<accession>A0ACB6QMS7</accession>
<proteinExistence type="predicted"/>
<keyword evidence="2" id="KW-1185">Reference proteome</keyword>
<gene>
    <name evidence="1" type="ORF">BDR25DRAFT_58543</name>
</gene>
<evidence type="ECO:0000313" key="1">
    <source>
        <dbReference type="EMBL" id="KAF2468195.1"/>
    </source>
</evidence>
<sequence length="101" mass="11333">MSINTADIHIPSMPFIQLMNVKPTSLYVSRKSSGSIFQKNVEPSRAPSKKCIKTYNSRYSPVVTHLSTNPPVSRLTIRDRTGSGRTLDPMVVCARRLELKE</sequence>
<name>A0ACB6QMS7_9PLEO</name>
<reference evidence="1" key="1">
    <citation type="journal article" date="2020" name="Stud. Mycol.">
        <title>101 Dothideomycetes genomes: a test case for predicting lifestyles and emergence of pathogens.</title>
        <authorList>
            <person name="Haridas S."/>
            <person name="Albert R."/>
            <person name="Binder M."/>
            <person name="Bloem J."/>
            <person name="Labutti K."/>
            <person name="Salamov A."/>
            <person name="Andreopoulos B."/>
            <person name="Baker S."/>
            <person name="Barry K."/>
            <person name="Bills G."/>
            <person name="Bluhm B."/>
            <person name="Cannon C."/>
            <person name="Castanera R."/>
            <person name="Culley D."/>
            <person name="Daum C."/>
            <person name="Ezra D."/>
            <person name="Gonzalez J."/>
            <person name="Henrissat B."/>
            <person name="Kuo A."/>
            <person name="Liang C."/>
            <person name="Lipzen A."/>
            <person name="Lutzoni F."/>
            <person name="Magnuson J."/>
            <person name="Mondo S."/>
            <person name="Nolan M."/>
            <person name="Ohm R."/>
            <person name="Pangilinan J."/>
            <person name="Park H.-J."/>
            <person name="Ramirez L."/>
            <person name="Alfaro M."/>
            <person name="Sun H."/>
            <person name="Tritt A."/>
            <person name="Yoshinaga Y."/>
            <person name="Zwiers L.-H."/>
            <person name="Turgeon B."/>
            <person name="Goodwin S."/>
            <person name="Spatafora J."/>
            <person name="Crous P."/>
            <person name="Grigoriev I."/>
        </authorList>
    </citation>
    <scope>NUCLEOTIDE SEQUENCE</scope>
    <source>
        <strain evidence="1">ATCC 200398</strain>
    </source>
</reference>
<dbReference type="EMBL" id="MU003517">
    <property type="protein sequence ID" value="KAF2468195.1"/>
    <property type="molecule type" value="Genomic_DNA"/>
</dbReference>
<organism evidence="1 2">
    <name type="scientific">Lindgomyces ingoldianus</name>
    <dbReference type="NCBI Taxonomy" id="673940"/>
    <lineage>
        <taxon>Eukaryota</taxon>
        <taxon>Fungi</taxon>
        <taxon>Dikarya</taxon>
        <taxon>Ascomycota</taxon>
        <taxon>Pezizomycotina</taxon>
        <taxon>Dothideomycetes</taxon>
        <taxon>Pleosporomycetidae</taxon>
        <taxon>Pleosporales</taxon>
        <taxon>Lindgomycetaceae</taxon>
        <taxon>Lindgomyces</taxon>
    </lineage>
</organism>
<protein>
    <submittedName>
        <fullName evidence="1">Uncharacterized protein</fullName>
    </submittedName>
</protein>
<evidence type="ECO:0000313" key="2">
    <source>
        <dbReference type="Proteomes" id="UP000799755"/>
    </source>
</evidence>